<feature type="chain" id="PRO_5046917801" description="DUF2911 domain-containing protein" evidence="1">
    <location>
        <begin position="20"/>
        <end position="281"/>
    </location>
</feature>
<keyword evidence="1" id="KW-0732">Signal</keyword>
<reference evidence="2 3" key="1">
    <citation type="submission" date="2017-01" db="EMBL/GenBank/DDBJ databases">
        <authorList>
            <person name="Varghese N."/>
            <person name="Submissions S."/>
        </authorList>
    </citation>
    <scope>NUCLEOTIDE SEQUENCE [LARGE SCALE GENOMIC DNA]</scope>
    <source>
        <strain evidence="2 3">DSM 2061</strain>
    </source>
</reference>
<dbReference type="Proteomes" id="UP000185728">
    <property type="component" value="Unassembled WGS sequence"/>
</dbReference>
<evidence type="ECO:0000313" key="2">
    <source>
        <dbReference type="EMBL" id="SIS55020.1"/>
    </source>
</evidence>
<organism evidence="2 3">
    <name type="scientific">Zobellia uliginosa</name>
    <dbReference type="NCBI Taxonomy" id="143224"/>
    <lineage>
        <taxon>Bacteria</taxon>
        <taxon>Pseudomonadati</taxon>
        <taxon>Bacteroidota</taxon>
        <taxon>Flavobacteriia</taxon>
        <taxon>Flavobacteriales</taxon>
        <taxon>Flavobacteriaceae</taxon>
        <taxon>Zobellia</taxon>
    </lineage>
</organism>
<protein>
    <recommendedName>
        <fullName evidence="4">DUF2911 domain-containing protein</fullName>
    </recommendedName>
</protein>
<feature type="signal peptide" evidence="1">
    <location>
        <begin position="1"/>
        <end position="19"/>
    </location>
</feature>
<gene>
    <name evidence="2" type="ORF">SAMN05421766_102683</name>
</gene>
<name>A0ABY1KSP7_9FLAO</name>
<dbReference type="InterPro" id="IPR021314">
    <property type="entry name" value="DUF2911"/>
</dbReference>
<evidence type="ECO:0000313" key="3">
    <source>
        <dbReference type="Proteomes" id="UP000185728"/>
    </source>
</evidence>
<proteinExistence type="predicted"/>
<evidence type="ECO:0008006" key="4">
    <source>
        <dbReference type="Google" id="ProtNLM"/>
    </source>
</evidence>
<accession>A0ABY1KSP7</accession>
<dbReference type="EMBL" id="FTOB01000002">
    <property type="protein sequence ID" value="SIS55020.1"/>
    <property type="molecule type" value="Genomic_DNA"/>
</dbReference>
<keyword evidence="3" id="KW-1185">Reference proteome</keyword>
<evidence type="ECO:0000256" key="1">
    <source>
        <dbReference type="SAM" id="SignalP"/>
    </source>
</evidence>
<sequence>MKKILFLASVMLASVTMQAQIATPAPSPASKLQQTVGLTEVTVEYSRPSMRGRTIFGGLLEYGKLWRTGANARTKVTFSDDVKVDGQELKAGSYALYTKPGKTSWEVFFYTEVDGGGTPKEWDDSKVAAKTTVQVYQLPVDIETFTITWDDLGTNSANLGLMWERTYVAVPVEFPTDSKVMASIEKTMAGSPKADDYYAAAVYYSSEGKDIKKASEWMDKAMSMIEEPAFWQLRQQSLIQAKSGDKKAAIKTAKKSLKKAKEAGNDDYVKMNTESIKEWKR</sequence>
<comment type="caution">
    <text evidence="2">The sequence shown here is derived from an EMBL/GenBank/DDBJ whole genome shotgun (WGS) entry which is preliminary data.</text>
</comment>
<dbReference type="Pfam" id="PF11138">
    <property type="entry name" value="DUF2911"/>
    <property type="match status" value="1"/>
</dbReference>
<dbReference type="RefSeq" id="WP_076454488.1">
    <property type="nucleotide sequence ID" value="NZ_FTOB01000002.1"/>
</dbReference>